<comment type="subcellular location">
    <subcellularLocation>
        <location evidence="1">Nucleus</location>
        <location evidence="1">Nucleolus</location>
    </subcellularLocation>
</comment>
<dbReference type="STRING" id="1314777.A0A164UMF0"/>
<dbReference type="PANTHER" id="PTHR14150:SF12">
    <property type="entry name" value="U3 SMALL NUCLEOLAR RNA-ASSOCIATED PROTEIN 14 HOMOLOG A"/>
    <property type="match status" value="1"/>
</dbReference>
<dbReference type="Pfam" id="PF04615">
    <property type="entry name" value="Utp14"/>
    <property type="match status" value="1"/>
</dbReference>
<dbReference type="GO" id="GO:0006364">
    <property type="term" value="P:rRNA processing"/>
    <property type="evidence" value="ECO:0007669"/>
    <property type="project" value="InterPro"/>
</dbReference>
<dbReference type="Proteomes" id="UP000076722">
    <property type="component" value="Unassembled WGS sequence"/>
</dbReference>
<keyword evidence="2" id="KW-0597">Phosphoprotein</keyword>
<dbReference type="InterPro" id="IPR006709">
    <property type="entry name" value="SSU_processome_Utp14"/>
</dbReference>
<evidence type="ECO:0000256" key="1">
    <source>
        <dbReference type="ARBA" id="ARBA00004604"/>
    </source>
</evidence>
<keyword evidence="6" id="KW-1185">Reference proteome</keyword>
<feature type="compositionally biased region" description="Basic and acidic residues" evidence="4">
    <location>
        <begin position="192"/>
        <end position="202"/>
    </location>
</feature>
<name>A0A164UMF0_9AGAM</name>
<feature type="compositionally biased region" description="Basic and acidic residues" evidence="4">
    <location>
        <begin position="524"/>
        <end position="533"/>
    </location>
</feature>
<evidence type="ECO:0000313" key="5">
    <source>
        <dbReference type="EMBL" id="KZS93369.1"/>
    </source>
</evidence>
<evidence type="ECO:0000256" key="2">
    <source>
        <dbReference type="ARBA" id="ARBA00022553"/>
    </source>
</evidence>
<feature type="compositionally biased region" description="Acidic residues" evidence="4">
    <location>
        <begin position="203"/>
        <end position="220"/>
    </location>
</feature>
<feature type="compositionally biased region" description="Acidic residues" evidence="4">
    <location>
        <begin position="797"/>
        <end position="807"/>
    </location>
</feature>
<feature type="compositionally biased region" description="Acidic residues" evidence="4">
    <location>
        <begin position="139"/>
        <end position="148"/>
    </location>
</feature>
<organism evidence="5 6">
    <name type="scientific">Sistotremastrum niveocremeum HHB9708</name>
    <dbReference type="NCBI Taxonomy" id="1314777"/>
    <lineage>
        <taxon>Eukaryota</taxon>
        <taxon>Fungi</taxon>
        <taxon>Dikarya</taxon>
        <taxon>Basidiomycota</taxon>
        <taxon>Agaricomycotina</taxon>
        <taxon>Agaricomycetes</taxon>
        <taxon>Sistotremastrales</taxon>
        <taxon>Sistotremastraceae</taxon>
        <taxon>Sertulicium</taxon>
        <taxon>Sertulicium niveocremeum</taxon>
    </lineage>
</organism>
<feature type="compositionally biased region" description="Basic residues" evidence="4">
    <location>
        <begin position="121"/>
        <end position="133"/>
    </location>
</feature>
<dbReference type="EMBL" id="KV419407">
    <property type="protein sequence ID" value="KZS93369.1"/>
    <property type="molecule type" value="Genomic_DNA"/>
</dbReference>
<accession>A0A164UMF0</accession>
<gene>
    <name evidence="5" type="ORF">SISNIDRAFT_454539</name>
</gene>
<dbReference type="GO" id="GO:0032040">
    <property type="term" value="C:small-subunit processome"/>
    <property type="evidence" value="ECO:0007669"/>
    <property type="project" value="InterPro"/>
</dbReference>
<feature type="region of interest" description="Disordered" evidence="4">
    <location>
        <begin position="545"/>
        <end position="567"/>
    </location>
</feature>
<feature type="region of interest" description="Disordered" evidence="4">
    <location>
        <begin position="1"/>
        <end position="75"/>
    </location>
</feature>
<feature type="compositionally biased region" description="Basic residues" evidence="4">
    <location>
        <begin position="1"/>
        <end position="10"/>
    </location>
</feature>
<feature type="compositionally biased region" description="Low complexity" evidence="4">
    <location>
        <begin position="11"/>
        <end position="21"/>
    </location>
</feature>
<feature type="region of interest" description="Disordered" evidence="4">
    <location>
        <begin position="505"/>
        <end position="533"/>
    </location>
</feature>
<feature type="region of interest" description="Disordered" evidence="4">
    <location>
        <begin position="90"/>
        <end position="235"/>
    </location>
</feature>
<evidence type="ECO:0000256" key="4">
    <source>
        <dbReference type="SAM" id="MobiDB-lite"/>
    </source>
</evidence>
<reference evidence="5 6" key="1">
    <citation type="journal article" date="2016" name="Mol. Biol. Evol.">
        <title>Comparative Genomics of Early-Diverging Mushroom-Forming Fungi Provides Insights into the Origins of Lignocellulose Decay Capabilities.</title>
        <authorList>
            <person name="Nagy L.G."/>
            <person name="Riley R."/>
            <person name="Tritt A."/>
            <person name="Adam C."/>
            <person name="Daum C."/>
            <person name="Floudas D."/>
            <person name="Sun H."/>
            <person name="Yadav J.S."/>
            <person name="Pangilinan J."/>
            <person name="Larsson K.H."/>
            <person name="Matsuura K."/>
            <person name="Barry K."/>
            <person name="Labutti K."/>
            <person name="Kuo R."/>
            <person name="Ohm R.A."/>
            <person name="Bhattacharya S.S."/>
            <person name="Shirouzu T."/>
            <person name="Yoshinaga Y."/>
            <person name="Martin F.M."/>
            <person name="Grigoriev I.V."/>
            <person name="Hibbett D.S."/>
        </authorList>
    </citation>
    <scope>NUCLEOTIDE SEQUENCE [LARGE SCALE GENOMIC DNA]</scope>
    <source>
        <strain evidence="5 6">HHB9708</strain>
    </source>
</reference>
<dbReference type="PANTHER" id="PTHR14150">
    <property type="entry name" value="U3 SMALL NUCLEOLAR RNA-ASSOCIATED PROTEIN 14"/>
    <property type="match status" value="1"/>
</dbReference>
<proteinExistence type="predicted"/>
<protein>
    <submittedName>
        <fullName evidence="5">Utp14-domain-containing protein</fullName>
    </submittedName>
</protein>
<feature type="compositionally biased region" description="Polar residues" evidence="4">
    <location>
        <begin position="669"/>
        <end position="678"/>
    </location>
</feature>
<feature type="region of interest" description="Disordered" evidence="4">
    <location>
        <begin position="248"/>
        <end position="286"/>
    </location>
</feature>
<dbReference type="AlphaFoldDB" id="A0A164UMF0"/>
<evidence type="ECO:0000313" key="6">
    <source>
        <dbReference type="Proteomes" id="UP000076722"/>
    </source>
</evidence>
<dbReference type="OrthoDB" id="277439at2759"/>
<feature type="compositionally biased region" description="Acidic residues" evidence="4">
    <location>
        <begin position="91"/>
        <end position="114"/>
    </location>
</feature>
<feature type="region of interest" description="Disordered" evidence="4">
    <location>
        <begin position="776"/>
        <end position="817"/>
    </location>
</feature>
<keyword evidence="3" id="KW-0539">Nucleus</keyword>
<feature type="region of interest" description="Disordered" evidence="4">
    <location>
        <begin position="647"/>
        <end position="724"/>
    </location>
</feature>
<sequence length="969" mass="108425">MSLRASKSKSHASGSKSKANALGFQKRQARKPTKIQPSSDIYDNGGSGRSRRANVSMLLEPEERLGLGPEDEGENAQLKERIIALTRDDNVVIEDEDDEEIDSDDAFQESDEERFAEFRFTQKKRNKRPRTKSTVKEIDLDEDEEGSESDVSGQDISDGSGEGFFDALDILDGRNISSEEKETTSKRPARRSAVESQEHSVSSDEDDDVDMDEEEEEDILPSDSDEKADMDESALDRLRERVVALDTNVKRKVDELDNGQASDRPVRKRKLLNDQTAGGPEGEFSSQLVSGKLTLEDLLAPLASSSDALRDLKKNTKALASSTEENNALPVPLPLRLQERLDREAAFEQTKEEVDKWKSTMKQIKEAEHLSFPLQAPSISKTSTNELAAKFTPTTSLETAVDRLLQKARLREEDILKTEELQTNHLSTEEVAARRAELKKMREIMFRADIKSKRISKIKSKTYRKIQRKGREKEITKLREAGLLDDNDDPEAEQLEREVARAKERATLRHKNTGKWAKAMNRRAGADVDQRREITEQLERGELLLEKIQGGADESSSDSEAELGDFVSQAIGDVDGYAAQQGDAEDSSHKAKSVFNMKFMREAREREERAAQQRADDFRAEMEMFTGDGAETTPLVSVVERTGGRIRIQPIDTAPMKPSGGIDAPSVASDRSTTTLKSSEVPEDYSKSLSPPAPNEAYLRDQNVEENPWLLSRGPSRALTKRHETVVDKSSSAVEKASVALKKANSKTVEERRAALEDATVDLVLDDVLELPAEPVANKKRSQVPRQSKDTRATSSDDSDQNSEVDEQESRENISRKRPVFKQRDLVALAFAGDNVIQDFEQAKKRIIEEDAPRQEDTTLAGWGSWGGKGTKKTIPKPHLVKKIAGVDPSNRADFKKTHVIISERKDSKASKYQIKDLPYPYTSKAQYERSLEMPVGTEWNTRTGFQRGTLPKVVKKMGTIIAPLHKMS</sequence>
<evidence type="ECO:0000256" key="3">
    <source>
        <dbReference type="ARBA" id="ARBA00023242"/>
    </source>
</evidence>